<dbReference type="Pfam" id="PF10544">
    <property type="entry name" value="T5orf172"/>
    <property type="match status" value="1"/>
</dbReference>
<feature type="domain" description="Bacteriophage T5 Orf172 DNA-binding" evidence="1">
    <location>
        <begin position="26"/>
        <end position="120"/>
    </location>
</feature>
<dbReference type="AlphaFoldDB" id="A0AA37K3R5"/>
<dbReference type="RefSeq" id="WP_244063682.1">
    <property type="nucleotide sequence ID" value="NZ_BQNZ01000001.1"/>
</dbReference>
<organism evidence="2 3">
    <name type="scientific">Parabacteroides merdae</name>
    <dbReference type="NCBI Taxonomy" id="46503"/>
    <lineage>
        <taxon>Bacteria</taxon>
        <taxon>Pseudomonadati</taxon>
        <taxon>Bacteroidota</taxon>
        <taxon>Bacteroidia</taxon>
        <taxon>Bacteroidales</taxon>
        <taxon>Tannerellaceae</taxon>
        <taxon>Parabacteroides</taxon>
    </lineage>
</organism>
<sequence length="141" mass="16562">MRTRSGHCPQCNTAYLKFIQRSNEGGFVYIAISQRSKLCKIGLTHAIAVREESLNRTYYANFDDWVIRFAIKSEYAGKIEELVKMRLYAYSYQLEYFHDGKMQIATELLNCDFKKAKSTIIDACKKSQYEYKIVLNRNEKK</sequence>
<gene>
    <name evidence="2" type="ORF">CE91St3_05450</name>
</gene>
<protein>
    <recommendedName>
        <fullName evidence="1">Bacteriophage T5 Orf172 DNA-binding domain-containing protein</fullName>
    </recommendedName>
</protein>
<dbReference type="Proteomes" id="UP001055114">
    <property type="component" value="Unassembled WGS sequence"/>
</dbReference>
<name>A0AA37K3R5_9BACT</name>
<proteinExistence type="predicted"/>
<evidence type="ECO:0000259" key="1">
    <source>
        <dbReference type="Pfam" id="PF10544"/>
    </source>
</evidence>
<dbReference type="InterPro" id="IPR018306">
    <property type="entry name" value="Phage_T5_Orf172_DNA-bd"/>
</dbReference>
<evidence type="ECO:0000313" key="2">
    <source>
        <dbReference type="EMBL" id="GKH70682.1"/>
    </source>
</evidence>
<comment type="caution">
    <text evidence="2">The sequence shown here is derived from an EMBL/GenBank/DDBJ whole genome shotgun (WGS) entry which is preliminary data.</text>
</comment>
<reference evidence="2" key="1">
    <citation type="submission" date="2022-01" db="EMBL/GenBank/DDBJ databases">
        <title>Novel bile acid biosynthetic pathways are enriched in the microbiome of centenarians.</title>
        <authorList>
            <person name="Sato Y."/>
            <person name="Atarashi K."/>
            <person name="Plichta R.D."/>
            <person name="Arai Y."/>
            <person name="Sasajima S."/>
            <person name="Kearney M.S."/>
            <person name="Suda W."/>
            <person name="Takeshita K."/>
            <person name="Sasaki T."/>
            <person name="Okamoto S."/>
            <person name="Skelly N.A."/>
            <person name="Okamura Y."/>
            <person name="Vlamakis H."/>
            <person name="Li Y."/>
            <person name="Tanoue T."/>
            <person name="Takei H."/>
            <person name="Nittono H."/>
            <person name="Narushima S."/>
            <person name="Irie J."/>
            <person name="Itoh H."/>
            <person name="Moriya K."/>
            <person name="Sugiura Y."/>
            <person name="Suematsu M."/>
            <person name="Moritoki N."/>
            <person name="Shibata S."/>
            <person name="Littman R.D."/>
            <person name="Fischbach A.M."/>
            <person name="Uwamino Y."/>
            <person name="Inoue T."/>
            <person name="Honda A."/>
            <person name="Hattori M."/>
            <person name="Murai T."/>
            <person name="Xavier J.R."/>
            <person name="Hirose N."/>
            <person name="Honda K."/>
        </authorList>
    </citation>
    <scope>NUCLEOTIDE SEQUENCE</scope>
    <source>
        <strain evidence="2">CE91-St3</strain>
    </source>
</reference>
<dbReference type="EMBL" id="BQNZ01000001">
    <property type="protein sequence ID" value="GKH70682.1"/>
    <property type="molecule type" value="Genomic_DNA"/>
</dbReference>
<evidence type="ECO:0000313" key="3">
    <source>
        <dbReference type="Proteomes" id="UP001055114"/>
    </source>
</evidence>
<accession>A0AA37K3R5</accession>